<evidence type="ECO:0000256" key="1">
    <source>
        <dbReference type="ARBA" id="ARBA00004141"/>
    </source>
</evidence>
<dbReference type="GO" id="GO:0016020">
    <property type="term" value="C:membrane"/>
    <property type="evidence" value="ECO:0007669"/>
    <property type="project" value="UniProtKB-SubCell"/>
</dbReference>
<dbReference type="Pfam" id="PF20684">
    <property type="entry name" value="Fung_rhodopsin"/>
    <property type="match status" value="1"/>
</dbReference>
<feature type="domain" description="Rhodopsin" evidence="7">
    <location>
        <begin position="5"/>
        <end position="243"/>
    </location>
</feature>
<dbReference type="InterPro" id="IPR052337">
    <property type="entry name" value="SAT4-like"/>
</dbReference>
<keyword evidence="2 6" id="KW-0812">Transmembrane</keyword>
<comment type="subcellular location">
    <subcellularLocation>
        <location evidence="1">Membrane</location>
        <topology evidence="1">Multi-pass membrane protein</topology>
    </subcellularLocation>
</comment>
<proteinExistence type="inferred from homology"/>
<feature type="non-terminal residue" evidence="8">
    <location>
        <position position="1"/>
    </location>
</feature>
<dbReference type="OrthoDB" id="444631at2759"/>
<evidence type="ECO:0000313" key="9">
    <source>
        <dbReference type="Proteomes" id="UP000070501"/>
    </source>
</evidence>
<dbReference type="InParanoid" id="A0A136IRI8"/>
<keyword evidence="9" id="KW-1185">Reference proteome</keyword>
<dbReference type="AlphaFoldDB" id="A0A136IRI8"/>
<dbReference type="InterPro" id="IPR049326">
    <property type="entry name" value="Rhodopsin_dom_fungi"/>
</dbReference>
<feature type="transmembrane region" description="Helical" evidence="6">
    <location>
        <begin position="215"/>
        <end position="237"/>
    </location>
</feature>
<accession>A0A136IRI8</accession>
<evidence type="ECO:0000256" key="3">
    <source>
        <dbReference type="ARBA" id="ARBA00022989"/>
    </source>
</evidence>
<dbReference type="PANTHER" id="PTHR33048:SF129">
    <property type="entry name" value="INTEGRAL MEMBRANE PROTEIN-RELATED"/>
    <property type="match status" value="1"/>
</dbReference>
<dbReference type="EMBL" id="KQ964263">
    <property type="protein sequence ID" value="KXJ87329.1"/>
    <property type="molecule type" value="Genomic_DNA"/>
</dbReference>
<keyword evidence="4 6" id="KW-0472">Membrane</keyword>
<evidence type="ECO:0000259" key="7">
    <source>
        <dbReference type="Pfam" id="PF20684"/>
    </source>
</evidence>
<evidence type="ECO:0000256" key="6">
    <source>
        <dbReference type="SAM" id="Phobius"/>
    </source>
</evidence>
<sequence length="290" mass="32265">AVVSIRFYGKGVLRKILRTDDWIILVALIFSIAATAMPLVALNYGLGLRLADADPSNMVHILQIVYANDLIYPTAVGLTKVSICWSYLSLFPSHGNRIFCYTMTGFVVLYSVLCLVLSLAECRPIQAYWDHTIPGAQCWDTNITIFVNASLNSVIDVVVYLWPIRPLWALQLPTQQRLGLVALFSMGLIVCVVGIMRIYYLSQVFVGGDTLWNGIPIWICSVLEVNLGIICACLTGVKPVLARLLPQIFGSSQRSHNRRSYAQYGQRTGRRTVGGPESFAFEQLSSVKRK</sequence>
<gene>
    <name evidence="8" type="ORF">Micbo1qcDRAFT_99711</name>
</gene>
<comment type="similarity">
    <text evidence="5">Belongs to the SAT4 family.</text>
</comment>
<feature type="transmembrane region" description="Helical" evidence="6">
    <location>
        <begin position="98"/>
        <end position="120"/>
    </location>
</feature>
<name>A0A136IRI8_9PEZI</name>
<evidence type="ECO:0000256" key="2">
    <source>
        <dbReference type="ARBA" id="ARBA00022692"/>
    </source>
</evidence>
<evidence type="ECO:0000256" key="4">
    <source>
        <dbReference type="ARBA" id="ARBA00023136"/>
    </source>
</evidence>
<protein>
    <recommendedName>
        <fullName evidence="7">Rhodopsin domain-containing protein</fullName>
    </recommendedName>
</protein>
<reference evidence="9" key="1">
    <citation type="submission" date="2016-02" db="EMBL/GenBank/DDBJ databases">
        <title>Draft genome sequence of Microdochium bolleyi, a fungal endophyte of beachgrass.</title>
        <authorList>
            <consortium name="DOE Joint Genome Institute"/>
            <person name="David A.S."/>
            <person name="May G."/>
            <person name="Haridas S."/>
            <person name="Lim J."/>
            <person name="Wang M."/>
            <person name="Labutti K."/>
            <person name="Lipzen A."/>
            <person name="Barry K."/>
            <person name="Grigoriev I.V."/>
        </authorList>
    </citation>
    <scope>NUCLEOTIDE SEQUENCE [LARGE SCALE GENOMIC DNA]</scope>
    <source>
        <strain evidence="9">J235TASD1</strain>
    </source>
</reference>
<evidence type="ECO:0000256" key="5">
    <source>
        <dbReference type="ARBA" id="ARBA00038359"/>
    </source>
</evidence>
<feature type="transmembrane region" description="Helical" evidence="6">
    <location>
        <begin position="22"/>
        <end position="46"/>
    </location>
</feature>
<evidence type="ECO:0000313" key="8">
    <source>
        <dbReference type="EMBL" id="KXJ87329.1"/>
    </source>
</evidence>
<feature type="non-terminal residue" evidence="8">
    <location>
        <position position="290"/>
    </location>
</feature>
<keyword evidence="3 6" id="KW-1133">Transmembrane helix</keyword>
<dbReference type="Proteomes" id="UP000070501">
    <property type="component" value="Unassembled WGS sequence"/>
</dbReference>
<dbReference type="PANTHER" id="PTHR33048">
    <property type="entry name" value="PTH11-LIKE INTEGRAL MEMBRANE PROTEIN (AFU_ORTHOLOGUE AFUA_5G11245)"/>
    <property type="match status" value="1"/>
</dbReference>
<organism evidence="8 9">
    <name type="scientific">Microdochium bolleyi</name>
    <dbReference type="NCBI Taxonomy" id="196109"/>
    <lineage>
        <taxon>Eukaryota</taxon>
        <taxon>Fungi</taxon>
        <taxon>Dikarya</taxon>
        <taxon>Ascomycota</taxon>
        <taxon>Pezizomycotina</taxon>
        <taxon>Sordariomycetes</taxon>
        <taxon>Xylariomycetidae</taxon>
        <taxon>Xylariales</taxon>
        <taxon>Microdochiaceae</taxon>
        <taxon>Microdochium</taxon>
    </lineage>
</organism>
<feature type="transmembrane region" description="Helical" evidence="6">
    <location>
        <begin position="178"/>
        <end position="200"/>
    </location>
</feature>